<protein>
    <submittedName>
        <fullName evidence="2">N-formylkynurenine (Aryl-) formamidase</fullName>
    </submittedName>
    <submittedName>
        <fullName evidence="1">Protein similar to formamidase</fullName>
    </submittedName>
</protein>
<dbReference type="SUPFAM" id="SSF102198">
    <property type="entry name" value="Putative cyclase"/>
    <property type="match status" value="1"/>
</dbReference>
<reference evidence="1" key="2">
    <citation type="journal article" date="2012" name="Environ. Microbiol.">
        <title>Genomic content of uncultured Bacteroidetes from contrasting oceanic provinces in the North Atlantic Ocean.</title>
        <authorList>
            <person name="Gomez-Pereira P.R."/>
            <person name="Schuler M."/>
            <person name="Fuchs B.M."/>
            <person name="Bennke C."/>
            <person name="Teeling H."/>
            <person name="Waldmann J."/>
            <person name="Richter M."/>
            <person name="Barbe V."/>
            <person name="Bataille E."/>
            <person name="Glockner F.O."/>
            <person name="Amann R."/>
        </authorList>
    </citation>
    <scope>NUCLEOTIDE SEQUENCE</scope>
</reference>
<organism evidence="1">
    <name type="scientific">uncultured Sphingobacteriia bacterium</name>
    <dbReference type="NCBI Taxonomy" id="246143"/>
    <lineage>
        <taxon>Bacteria</taxon>
        <taxon>Pseudomonadati</taxon>
        <taxon>Bacteroidota</taxon>
        <taxon>Sphingobacteriia</taxon>
        <taxon>environmental samples</taxon>
    </lineage>
</organism>
<dbReference type="EMBL" id="FQ032824">
    <property type="protein sequence ID" value="CBL87453.1"/>
    <property type="molecule type" value="Genomic_DNA"/>
</dbReference>
<dbReference type="EMBL" id="FQ032818">
    <property type="protein sequence ID" value="CBL87331.1"/>
    <property type="molecule type" value="Genomic_DNA"/>
</dbReference>
<dbReference type="AlphaFoldDB" id="F4MMG8"/>
<evidence type="ECO:0000313" key="1">
    <source>
        <dbReference type="EMBL" id="CBL87331.1"/>
    </source>
</evidence>
<dbReference type="GO" id="GO:0019441">
    <property type="term" value="P:L-tryptophan catabolic process to kynurenine"/>
    <property type="evidence" value="ECO:0007669"/>
    <property type="project" value="InterPro"/>
</dbReference>
<dbReference type="InterPro" id="IPR037175">
    <property type="entry name" value="KFase_sf"/>
</dbReference>
<dbReference type="InterPro" id="IPR007325">
    <property type="entry name" value="KFase/CYL"/>
</dbReference>
<evidence type="ECO:0000313" key="2">
    <source>
        <dbReference type="EMBL" id="CBL87453.1"/>
    </source>
</evidence>
<proteinExistence type="predicted"/>
<dbReference type="GO" id="GO:0004061">
    <property type="term" value="F:arylformamidase activity"/>
    <property type="evidence" value="ECO:0007669"/>
    <property type="project" value="InterPro"/>
</dbReference>
<dbReference type="Gene3D" id="3.50.30.50">
    <property type="entry name" value="Putative cyclase"/>
    <property type="match status" value="1"/>
</dbReference>
<dbReference type="Pfam" id="PF04199">
    <property type="entry name" value="Cyclase"/>
    <property type="match status" value="1"/>
</dbReference>
<name>F4MMG8_9BACT</name>
<accession>F4MMG8</accession>
<reference evidence="1" key="1">
    <citation type="submission" date="2010-05" db="EMBL/GenBank/DDBJ databases">
        <authorList>
            <person name="Genoscope - CEA"/>
        </authorList>
    </citation>
    <scope>NUCLEOTIDE SEQUENCE</scope>
</reference>
<sequence length="248" mass="27608">MPIFSFIDKNKKFAYNPEDGISLGHQLNNNGATPKAWYSSNPSINAIQQEGFSGDTRLGGSVNSNEIRIQPHNHGTHTECYGHLTDERVVLSDVFNGYLGLTSLHSLDLPYGKPIEERHLPKTSHPALILRTSKDGFSAKDFSNSEPSYITPKAMEGIVALGVNHLLIDLPSVDPEFDDGKLVAHRIFWGYKNKAYNRTSCTITEMVQIPKKISDGAYLLNLQTVDWKTDAVPSNPIIYPIRKELGEQ</sequence>
<gene>
    <name evidence="1" type="ORF">S18_1049_0012</name>
    <name evidence="2" type="ORF">S18_858_0006</name>
</gene>